<keyword evidence="8" id="KW-1133">Transmembrane helix</keyword>
<organism evidence="11 12">
    <name type="scientific">Mucilaginibacter calamicampi</name>
    <dbReference type="NCBI Taxonomy" id="1302352"/>
    <lineage>
        <taxon>Bacteria</taxon>
        <taxon>Pseudomonadati</taxon>
        <taxon>Bacteroidota</taxon>
        <taxon>Sphingobacteriia</taxon>
        <taxon>Sphingobacteriales</taxon>
        <taxon>Sphingobacteriaceae</taxon>
        <taxon>Mucilaginibacter</taxon>
    </lineage>
</organism>
<dbReference type="Pfam" id="PF14715">
    <property type="entry name" value="FixP_N"/>
    <property type="match status" value="1"/>
</dbReference>
<dbReference type="SUPFAM" id="SSF46626">
    <property type="entry name" value="Cytochrome c"/>
    <property type="match status" value="1"/>
</dbReference>
<dbReference type="Gene3D" id="6.10.280.130">
    <property type="match status" value="1"/>
</dbReference>
<evidence type="ECO:0000256" key="1">
    <source>
        <dbReference type="ARBA" id="ARBA00022448"/>
    </source>
</evidence>
<keyword evidence="8" id="KW-0812">Transmembrane</keyword>
<evidence type="ECO:0000256" key="9">
    <source>
        <dbReference type="SAM" id="SignalP"/>
    </source>
</evidence>
<dbReference type="EMBL" id="JBHTHU010000005">
    <property type="protein sequence ID" value="MFD0750301.1"/>
    <property type="molecule type" value="Genomic_DNA"/>
</dbReference>
<feature type="chain" id="PRO_5046911811" evidence="9">
    <location>
        <begin position="21"/>
        <end position="297"/>
    </location>
</feature>
<dbReference type="PRINTS" id="PR00605">
    <property type="entry name" value="CYTCHROMECIC"/>
</dbReference>
<dbReference type="PANTHER" id="PTHR33751:SF1">
    <property type="entry name" value="CBB3-TYPE CYTOCHROME C OXIDASE SUBUNIT FIXP"/>
    <property type="match status" value="1"/>
</dbReference>
<reference evidence="12" key="1">
    <citation type="journal article" date="2019" name="Int. J. Syst. Evol. Microbiol.">
        <title>The Global Catalogue of Microorganisms (GCM) 10K type strain sequencing project: providing services to taxonomists for standard genome sequencing and annotation.</title>
        <authorList>
            <consortium name="The Broad Institute Genomics Platform"/>
            <consortium name="The Broad Institute Genome Sequencing Center for Infectious Disease"/>
            <person name="Wu L."/>
            <person name="Ma J."/>
        </authorList>
    </citation>
    <scope>NUCLEOTIDE SEQUENCE [LARGE SCALE GENOMIC DNA]</scope>
    <source>
        <strain evidence="12">CCUG 63418</strain>
    </source>
</reference>
<dbReference type="Proteomes" id="UP001596958">
    <property type="component" value="Unassembled WGS sequence"/>
</dbReference>
<keyword evidence="12" id="KW-1185">Reference proteome</keyword>
<feature type="domain" description="Cytochrome c" evidence="10">
    <location>
        <begin position="190"/>
        <end position="269"/>
    </location>
</feature>
<keyword evidence="8" id="KW-0472">Membrane</keyword>
<evidence type="ECO:0000256" key="2">
    <source>
        <dbReference type="ARBA" id="ARBA00022617"/>
    </source>
</evidence>
<dbReference type="Pfam" id="PF13442">
    <property type="entry name" value="Cytochrome_CBB3"/>
    <property type="match status" value="1"/>
</dbReference>
<evidence type="ECO:0000256" key="6">
    <source>
        <dbReference type="PROSITE-ProRule" id="PRU00433"/>
    </source>
</evidence>
<keyword evidence="3 6" id="KW-0479">Metal-binding</keyword>
<evidence type="ECO:0000313" key="12">
    <source>
        <dbReference type="Proteomes" id="UP001596958"/>
    </source>
</evidence>
<dbReference type="InterPro" id="IPR038414">
    <property type="entry name" value="CcoP_N_sf"/>
</dbReference>
<dbReference type="InterPro" id="IPR008168">
    <property type="entry name" value="Cyt_C_IC"/>
</dbReference>
<evidence type="ECO:0000313" key="11">
    <source>
        <dbReference type="EMBL" id="MFD0750301.1"/>
    </source>
</evidence>
<protein>
    <submittedName>
        <fullName evidence="11">Cbb3-type cytochrome c oxidase N-terminal domain-containing protein</fullName>
    </submittedName>
</protein>
<dbReference type="Gene3D" id="1.10.760.10">
    <property type="entry name" value="Cytochrome c-like domain"/>
    <property type="match status" value="1"/>
</dbReference>
<feature type="signal peptide" evidence="9">
    <location>
        <begin position="1"/>
        <end position="20"/>
    </location>
</feature>
<evidence type="ECO:0000256" key="5">
    <source>
        <dbReference type="ARBA" id="ARBA00023004"/>
    </source>
</evidence>
<dbReference type="InterPro" id="IPR009056">
    <property type="entry name" value="Cyt_c-like_dom"/>
</dbReference>
<dbReference type="RefSeq" id="WP_377099440.1">
    <property type="nucleotide sequence ID" value="NZ_JBHTHU010000005.1"/>
</dbReference>
<accession>A0ABW2Z0N8</accession>
<dbReference type="PANTHER" id="PTHR33751">
    <property type="entry name" value="CBB3-TYPE CYTOCHROME C OXIDASE SUBUNIT FIXP"/>
    <property type="match status" value="1"/>
</dbReference>
<comment type="caution">
    <text evidence="11">The sequence shown here is derived from an EMBL/GenBank/DDBJ whole genome shotgun (WGS) entry which is preliminary data.</text>
</comment>
<feature type="region of interest" description="Disordered" evidence="7">
    <location>
        <begin position="269"/>
        <end position="297"/>
    </location>
</feature>
<keyword evidence="2 6" id="KW-0349">Heme</keyword>
<dbReference type="InterPro" id="IPR032858">
    <property type="entry name" value="CcoP_N"/>
</dbReference>
<evidence type="ECO:0000259" key="10">
    <source>
        <dbReference type="PROSITE" id="PS51007"/>
    </source>
</evidence>
<evidence type="ECO:0000256" key="4">
    <source>
        <dbReference type="ARBA" id="ARBA00022982"/>
    </source>
</evidence>
<evidence type="ECO:0000256" key="8">
    <source>
        <dbReference type="SAM" id="Phobius"/>
    </source>
</evidence>
<dbReference type="InterPro" id="IPR036909">
    <property type="entry name" value="Cyt_c-like_dom_sf"/>
</dbReference>
<proteinExistence type="predicted"/>
<dbReference type="InterPro" id="IPR050597">
    <property type="entry name" value="Cytochrome_c_Oxidase_Subunit"/>
</dbReference>
<keyword evidence="9" id="KW-0732">Signal</keyword>
<feature type="compositionally biased region" description="Basic and acidic residues" evidence="7">
    <location>
        <begin position="280"/>
        <end position="297"/>
    </location>
</feature>
<keyword evidence="4" id="KW-0249">Electron transport</keyword>
<dbReference type="PROSITE" id="PS51007">
    <property type="entry name" value="CYTC"/>
    <property type="match status" value="1"/>
</dbReference>
<evidence type="ECO:0000256" key="3">
    <source>
        <dbReference type="ARBA" id="ARBA00022723"/>
    </source>
</evidence>
<keyword evidence="5 6" id="KW-0408">Iron</keyword>
<sequence>MKNKFLLTFLLSGAAAPVIAQETEKELSGTDIMNYVGYGAILFSMLLFIIAMLAVLRAVKAIARVLVGAEALKEQAEKTVKATKPQNSTINKLLSLKPLSEEKDLIMQHEFDGIQELDNPTPGWFMSLFYTTIVFAVCYLLIYHVFGVGQLQDAEYKTEMAVANKEKEAFLAKSANNIDESSVKLSTDASVIDAGKAIFTASCSPCHGAAGQGVVGPNLTDDFWLHGGSVNSVFKTIKYGVTDKGMPNWDKQLSPKQIASVANYIKSIHGTNPPNAKAPQGEKEADDTAKEKETASL</sequence>
<feature type="transmembrane region" description="Helical" evidence="8">
    <location>
        <begin position="36"/>
        <end position="56"/>
    </location>
</feature>
<feature type="transmembrane region" description="Helical" evidence="8">
    <location>
        <begin position="124"/>
        <end position="146"/>
    </location>
</feature>
<name>A0ABW2Z0N8_9SPHI</name>
<evidence type="ECO:0000256" key="7">
    <source>
        <dbReference type="SAM" id="MobiDB-lite"/>
    </source>
</evidence>
<gene>
    <name evidence="11" type="ORF">ACFQZS_09125</name>
</gene>
<keyword evidence="1" id="KW-0813">Transport</keyword>